<dbReference type="GO" id="GO:0006310">
    <property type="term" value="P:DNA recombination"/>
    <property type="evidence" value="ECO:0007669"/>
    <property type="project" value="UniProtKB-KW"/>
</dbReference>
<feature type="transmembrane region" description="Helical" evidence="3">
    <location>
        <begin position="674"/>
        <end position="694"/>
    </location>
</feature>
<name>A0A1Q9DCQ9_SYMMI</name>
<keyword evidence="3" id="KW-1133">Transmembrane helix</keyword>
<dbReference type="PANTHER" id="PTHR22801">
    <property type="entry name" value="LITHOSTATHINE"/>
    <property type="match status" value="1"/>
</dbReference>
<dbReference type="InterPro" id="IPR016186">
    <property type="entry name" value="C-type_lectin-like/link_sf"/>
</dbReference>
<keyword evidence="3" id="KW-0812">Transmembrane</keyword>
<feature type="transmembrane region" description="Helical" evidence="3">
    <location>
        <begin position="830"/>
        <end position="851"/>
    </location>
</feature>
<dbReference type="GO" id="GO:0003677">
    <property type="term" value="F:DNA binding"/>
    <property type="evidence" value="ECO:0007669"/>
    <property type="project" value="InterPro"/>
</dbReference>
<dbReference type="Pfam" id="PF00059">
    <property type="entry name" value="Lectin_C"/>
    <property type="match status" value="1"/>
</dbReference>
<dbReference type="PANTHER" id="PTHR22801:SF63">
    <property type="entry name" value="C-TYPE LECTIN DOMAIN-CONTAINING PROTEIN"/>
    <property type="match status" value="1"/>
</dbReference>
<evidence type="ECO:0000313" key="6">
    <source>
        <dbReference type="Proteomes" id="UP000186817"/>
    </source>
</evidence>
<dbReference type="Proteomes" id="UP000186817">
    <property type="component" value="Unassembled WGS sequence"/>
</dbReference>
<feature type="transmembrane region" description="Helical" evidence="3">
    <location>
        <begin position="750"/>
        <end position="771"/>
    </location>
</feature>
<evidence type="ECO:0000256" key="3">
    <source>
        <dbReference type="SAM" id="Phobius"/>
    </source>
</evidence>
<dbReference type="InterPro" id="IPR011010">
    <property type="entry name" value="DNA_brk_join_enz"/>
</dbReference>
<keyword evidence="3" id="KW-0472">Membrane</keyword>
<evidence type="ECO:0000313" key="5">
    <source>
        <dbReference type="EMBL" id="OLP93003.1"/>
    </source>
</evidence>
<accession>A0A1Q9DCQ9</accession>
<feature type="region of interest" description="Disordered" evidence="2">
    <location>
        <begin position="896"/>
        <end position="917"/>
    </location>
</feature>
<keyword evidence="6" id="KW-1185">Reference proteome</keyword>
<feature type="transmembrane region" description="Helical" evidence="3">
    <location>
        <begin position="645"/>
        <end position="668"/>
    </location>
</feature>
<feature type="compositionally biased region" description="Polar residues" evidence="2">
    <location>
        <begin position="114"/>
        <end position="126"/>
    </location>
</feature>
<feature type="transmembrane region" description="Helical" evidence="3">
    <location>
        <begin position="791"/>
        <end position="818"/>
    </location>
</feature>
<dbReference type="InterPro" id="IPR016187">
    <property type="entry name" value="CTDL_fold"/>
</dbReference>
<dbReference type="SUPFAM" id="SSF56349">
    <property type="entry name" value="DNA breaking-rejoining enzymes"/>
    <property type="match status" value="1"/>
</dbReference>
<dbReference type="OrthoDB" id="418245at2759"/>
<dbReference type="EMBL" id="LSRX01000597">
    <property type="protein sequence ID" value="OLP93003.1"/>
    <property type="molecule type" value="Genomic_DNA"/>
</dbReference>
<reference evidence="5 6" key="1">
    <citation type="submission" date="2016-02" db="EMBL/GenBank/DDBJ databases">
        <title>Genome analysis of coral dinoflagellate symbionts highlights evolutionary adaptations to a symbiotic lifestyle.</title>
        <authorList>
            <person name="Aranda M."/>
            <person name="Li Y."/>
            <person name="Liew Y.J."/>
            <person name="Baumgarten S."/>
            <person name="Simakov O."/>
            <person name="Wilson M."/>
            <person name="Piel J."/>
            <person name="Ashoor H."/>
            <person name="Bougouffa S."/>
            <person name="Bajic V.B."/>
            <person name="Ryu T."/>
            <person name="Ravasi T."/>
            <person name="Bayer T."/>
            <person name="Micklem G."/>
            <person name="Kim H."/>
            <person name="Bhak J."/>
            <person name="Lajeunesse T.C."/>
            <person name="Voolstra C.R."/>
        </authorList>
    </citation>
    <scope>NUCLEOTIDE SEQUENCE [LARGE SCALE GENOMIC DNA]</scope>
    <source>
        <strain evidence="5 6">CCMP2467</strain>
    </source>
</reference>
<sequence>MAEPARPATGLKCLPAGDGKQVLAWAVSLVLGGRRPLGGILCTRSPSERVADAFCEGVPAEGFEKEVMVTAEKISRTLDTLQACWSSWSSGDAVEGSQNCPPAPATRSVGSAGRLSNRSMLQTPSESRGGWSDPEQSQLFQIPQKNLEQLRQEAARRQVLEALGKPPRSRGPRGFRGAEDWEGATQAEEAVQATRGARRSVGITLPFFQRSETALMCLVLQRWEAMVRQGDVTAMCRSAKKPVRCISRVLSQTTARSTRRGCREVWHAWCSQALNPWRKPWSQSERQSQRILPVSDLEVPASSEETRWQIMLATTFRMWAGLSADARDLHRLIQHRAAMRRRGDRSMSSKWIWLLVAVARSAAGCPEGFRSFNEKCYIFTEEKGSMTQCQDRICSGLGATLAVIHDIDTQFFLVNLTQEFQGPAYVGLFERGVNESGDWTWVDGSNFSFEPDANGTQYPLAGWALSEPDNWCLDEDCAALGVEFLPNYSARGIPWLSSLFAPLKSKGLIDISCNTQLHCLCQEGQEVSEDFVNWEFNNSALNNENSLHVNATYLQNYMTCFFKRTRCWWYNNQTFQGSFLGLGFLCLGCLIYSMTGCQEGAKPAVTLGEASASSNYGQLLEACDRQNEVDSMVDRWIVKGSWASMLYGILLVGLSVSTVCHVNFGIGFGFGVDGLLALAMCGAQVIISASACMVQKHLSTPSRMVVAWWVLAFALAKVGMAIGDLILAVMYVTETLGGFVRENASFCSAGYLFCWMLMVSMVCQSVAGMAIARIHTRAAQHMGGISSLTKIIGCSGLLFIVATFGAGLGLGVCCGLFIFDDSSDAVDPMFGIAFSYFAAALFHFLAGAGSLRANTQVMMLASRSLVRPDEEARVASRVQFGLLVHASAAMQMMHEAMPPGEHPPHHPPSQAQRPAKRRRLKGLDANSLEKLLRGLHQCLRRIVDSLPDAAAGPNGKEAPVQALEEEFERHWRLRFDARAMGESGTASFLRRFPSVFKARSNGVEVLVAPLEDPNFDDAAAAGLERAAPEDKSFQVDGFAASFGEQVIAALANLVAEEKLMSSWLAPVAAFGAELLPCMSEADDIEELTIRLGGVTISIRGALSGAGARGLASGDSAQGESASATHSLAGAHRRASEGEILAATSAQDLAALHLPELVPLARQLRGEFNRDSAENGLGTCENAVHPRRGRGTGLFGGIISAYLVMIRTGGFLAVLPRNDTVVELMRGLLNEDGDSLAVDHFCAVELETSRGRSLGEAEVYFVDLPWEGASAFTKSHPLRGALARETRFVTFEAGGSTGRPRPASTLAAAEAWIMTTMDATTATEYNTAAEEPDEPAETLPPHDGAAMDNAELYNALLDRIQALEAGSRPSASSAAPDARPLLGGPPLLRAPAAALDDDTLGRLQALAGPAPRKPPGLGARAKTSAAPPPAGVGVFRESELEALPDPTAADPFADLGFRPADPLQQILAAQLAQNKLLLEKLSPSKPVDDVTAALGASGSGSGNDSSGGIKGCLAREAFLRQVQDLPRVAEIVRANALRELGLDASREEPNLLKLYIERRLPLAGHRLLGYVASFAAEGWEAGARSQNAELQGYAARLAIFAEQASLDSGRLQLAWLLGGYPDPPATLWAMNRRSSLKPFSGLCHASWAAANLAYLKDLDYLEGRMTALNRARPSSDKDAVATEDVPATTTPGGVGQAKPVVRSLGAGALGRCGPKFHALLRVLLAAYENPEILRPIFCIVDALFHEGKGLPRQKVFELSRQVQTLEHLPKKEFSVARRIGAILNVVVRSGQFVSVEHRACSALFSLECFKTLARAGCVLSPFCQCAFGAPFEGATTVLHNKPWFLALACSCACAGSVCHFSPEADLLTAASREDFLARCQPSALAVYGFEPEVGDSLEAVADLYPLPFVRQLAAGSVSARRGGPSSLPTAALQQTADRLGLGLVFDPVFDPSLEPYPPRDWHEEVSDCRVAALLDSRVTIGAAAKGSTWRFDAVADSCRLKKLPARWLRFLLLLAGDIERNPGPVPCRPRVPRGSLDPEAGFARSTAHKMRKALESFESWLLDRVGLSLDSVLQDNRAAEMALRGFGLYLYSEGFPRYLLVYALTAVQNRCPSLRNHLAGAWQVDRKWQLAEPGECRSVLPAAAVRAALCLATLWGWYDWTGVVLLGFLAMLHPAEMLALTRRDLVFPADSFHHVSALFVYLKNPKTARFARRQHGKIDDFSAISVIHRIFGHLGPDDKLFPASMHTFRRLWDLVMERLGIPCRAALRGATPGVLRGSGATHFYQQSENLQLLAWRGRWARSKTLEYYLQEVAAQMLLSELPPESRSRILAFDRSCDAVLSALPPSVVRTGSTGGAAQY</sequence>
<proteinExistence type="predicted"/>
<feature type="region of interest" description="Disordered" evidence="2">
    <location>
        <begin position="93"/>
        <end position="135"/>
    </location>
</feature>
<feature type="region of interest" description="Disordered" evidence="2">
    <location>
        <begin position="1325"/>
        <end position="1345"/>
    </location>
</feature>
<evidence type="ECO:0000256" key="1">
    <source>
        <dbReference type="ARBA" id="ARBA00023172"/>
    </source>
</evidence>
<dbReference type="InterPro" id="IPR050801">
    <property type="entry name" value="Ca-Dep_Lectins_ImmuneDev"/>
</dbReference>
<organism evidence="5 6">
    <name type="scientific">Symbiodinium microadriaticum</name>
    <name type="common">Dinoflagellate</name>
    <name type="synonym">Zooxanthella microadriatica</name>
    <dbReference type="NCBI Taxonomy" id="2951"/>
    <lineage>
        <taxon>Eukaryota</taxon>
        <taxon>Sar</taxon>
        <taxon>Alveolata</taxon>
        <taxon>Dinophyceae</taxon>
        <taxon>Suessiales</taxon>
        <taxon>Symbiodiniaceae</taxon>
        <taxon>Symbiodinium</taxon>
    </lineage>
</organism>
<dbReference type="SUPFAM" id="SSF56436">
    <property type="entry name" value="C-type lectin-like"/>
    <property type="match status" value="1"/>
</dbReference>
<dbReference type="InterPro" id="IPR001304">
    <property type="entry name" value="C-type_lectin-like"/>
</dbReference>
<feature type="region of interest" description="Disordered" evidence="2">
    <location>
        <begin position="1405"/>
        <end position="1427"/>
    </location>
</feature>
<feature type="transmembrane region" description="Helical" evidence="3">
    <location>
        <begin position="1193"/>
        <end position="1214"/>
    </location>
</feature>
<dbReference type="InterPro" id="IPR013762">
    <property type="entry name" value="Integrase-like_cat_sf"/>
</dbReference>
<dbReference type="PROSITE" id="PS50041">
    <property type="entry name" value="C_TYPE_LECTIN_2"/>
    <property type="match status" value="1"/>
</dbReference>
<gene>
    <name evidence="5" type="primary">Clec4e</name>
    <name evidence="5" type="ORF">AK812_SmicGene25134</name>
</gene>
<protein>
    <submittedName>
        <fullName evidence="5">C-type lectin domain family 4 member E</fullName>
    </submittedName>
</protein>
<dbReference type="Gene3D" id="3.10.100.10">
    <property type="entry name" value="Mannose-Binding Protein A, subunit A"/>
    <property type="match status" value="1"/>
</dbReference>
<comment type="caution">
    <text evidence="5">The sequence shown here is derived from an EMBL/GenBank/DDBJ whole genome shotgun (WGS) entry which is preliminary data.</text>
</comment>
<dbReference type="GO" id="GO:0030246">
    <property type="term" value="F:carbohydrate binding"/>
    <property type="evidence" value="ECO:0007669"/>
    <property type="project" value="UniProtKB-KW"/>
</dbReference>
<feature type="domain" description="C-type lectin" evidence="4">
    <location>
        <begin position="372"/>
        <end position="522"/>
    </location>
</feature>
<feature type="transmembrane region" description="Helical" evidence="3">
    <location>
        <begin position="706"/>
        <end position="730"/>
    </location>
</feature>
<dbReference type="SMART" id="SM00034">
    <property type="entry name" value="CLECT"/>
    <property type="match status" value="1"/>
</dbReference>
<keyword evidence="1" id="KW-0233">DNA recombination</keyword>
<dbReference type="GO" id="GO:0015074">
    <property type="term" value="P:DNA integration"/>
    <property type="evidence" value="ECO:0007669"/>
    <property type="project" value="InterPro"/>
</dbReference>
<dbReference type="Gene3D" id="1.10.443.10">
    <property type="entry name" value="Intergrase catalytic core"/>
    <property type="match status" value="1"/>
</dbReference>
<keyword evidence="5" id="KW-0430">Lectin</keyword>
<feature type="transmembrane region" description="Helical" evidence="3">
    <location>
        <begin position="575"/>
        <end position="593"/>
    </location>
</feature>
<feature type="region of interest" description="Disordered" evidence="2">
    <location>
        <begin position="1671"/>
        <end position="1695"/>
    </location>
</feature>
<evidence type="ECO:0000259" key="4">
    <source>
        <dbReference type="PROSITE" id="PS50041"/>
    </source>
</evidence>
<evidence type="ECO:0000256" key="2">
    <source>
        <dbReference type="SAM" id="MobiDB-lite"/>
    </source>
</evidence>